<sequence length="924" mass="102352">MSNQLTAEQQRKIEENRRKALERRAQRLAQSSSSSCKQGPVGLSSTSVQVQPPKRNASPDTATLTHHREIPTSAPAPKRFAPPFNKDSQSFHNQNQDPNHQRLFGSKVNQSTLCNSASSKQIQIIDPLPQTRNQPVSSPVLSGFGVKPAHPKPDLPSSSSSSSSGGAVGSFYKQNNKPAQSPVAQLPSNSSTLNAVPAKKPAISARGKCVPHTEGRFRVEVGYHVELIAVFKSIPSKNYDPATKMWNFSLEDYRQLMEQAAGIASVSLRPLEGMEAIDVAAATSAARDGVALGALLKLCNGWQKPGAILQGQCILVSPTKFEVDVGYHVDVIAAFKQMPSKNYDMKTRKWSFSLEDYKRLVDLLSGIAAVEVEPLPRAIIQAFAARFDGTEARSLDVPEADLSSIDHSLTRSLMPFQREGVNFAVSKQGRLLLADDMGLGKTVQAICIAAYYRNEWPLLVVAPSSVRFTWAEAFRRWLPSLSPDCINVVVKAKDNLRCGLVNVISYDLLSRMDKQQSGKPFGVLIMVSFAVFRNGCFLNQDESHFLKNMKTARCKAALPLLKAAKRVILLSGTPAMSRPAELYTQILAVKPALFPRFHEFGMRYCDAKQLAWGWDYSGSSNLGELKLLLEECLMLRRLKSDVLSQLPAKQRKVVTITIDGINTRTKAALSFAAKELAKGKNNKKEEKEALLVFYNHTAEAKLQAIMEYITDTLEAGREKFLVFAHHKLVLDHITTELGKKNVTYIRIDGATPSAERQQLCDKFQYSTQTCVAVLSITAANMGLTLHSADLVVFAELFWNPGVLIQAEDRVHRIGQTCNVNIHYLVAKGTADDHLWPMIQEKMNVLEQVGLSESNLSDNAVNASFHSKDPKQRSIMEMFQRSFTEDDDIDEAILLEAADDWEDTPPENSSAQHHDKKSIKDFFSR</sequence>
<dbReference type="EMBL" id="CM024796">
    <property type="protein sequence ID" value="KAG8000712.1"/>
    <property type="molecule type" value="Genomic_DNA"/>
</dbReference>
<dbReference type="Proteomes" id="UP000805704">
    <property type="component" value="Chromosome 8"/>
</dbReference>
<organism evidence="1 2">
    <name type="scientific">Nibea albiflora</name>
    <name type="common">Yellow drum</name>
    <name type="synonym">Corvina albiflora</name>
    <dbReference type="NCBI Taxonomy" id="240163"/>
    <lineage>
        <taxon>Eukaryota</taxon>
        <taxon>Metazoa</taxon>
        <taxon>Chordata</taxon>
        <taxon>Craniata</taxon>
        <taxon>Vertebrata</taxon>
        <taxon>Euteleostomi</taxon>
        <taxon>Actinopterygii</taxon>
        <taxon>Neopterygii</taxon>
        <taxon>Teleostei</taxon>
        <taxon>Neoteleostei</taxon>
        <taxon>Acanthomorphata</taxon>
        <taxon>Eupercaria</taxon>
        <taxon>Sciaenidae</taxon>
        <taxon>Nibea</taxon>
    </lineage>
</organism>
<comment type="caution">
    <text evidence="1">The sequence shown here is derived from an EMBL/GenBank/DDBJ whole genome shotgun (WGS) entry which is preliminary data.</text>
</comment>
<evidence type="ECO:0000313" key="1">
    <source>
        <dbReference type="EMBL" id="KAG8000712.1"/>
    </source>
</evidence>
<name>A0ACB7EEW6_NIBAL</name>
<accession>A0ACB7EEW6</accession>
<keyword evidence="2" id="KW-1185">Reference proteome</keyword>
<evidence type="ECO:0000313" key="2">
    <source>
        <dbReference type="Proteomes" id="UP000805704"/>
    </source>
</evidence>
<reference evidence="1" key="1">
    <citation type="submission" date="2020-04" db="EMBL/GenBank/DDBJ databases">
        <title>A chromosome-scale assembly and high-density genetic map of the yellow drum (Nibea albiflora) genome.</title>
        <authorList>
            <person name="Xu D."/>
            <person name="Zhang W."/>
            <person name="Chen R."/>
            <person name="Tan P."/>
            <person name="Wang L."/>
            <person name="Song H."/>
            <person name="Tian L."/>
            <person name="Zhu Q."/>
            <person name="Wang B."/>
        </authorList>
    </citation>
    <scope>NUCLEOTIDE SEQUENCE</scope>
    <source>
        <strain evidence="1">ZJHYS-2018</strain>
    </source>
</reference>
<gene>
    <name evidence="1" type="primary">SMARCAL1</name>
    <name evidence="1" type="ORF">GBF38_017183</name>
</gene>
<protein>
    <submittedName>
        <fullName evidence="1">SWI/SNF-related matrix-associated actin-dependent regulator of chromatin subfamily A-like protein 1</fullName>
    </submittedName>
</protein>
<proteinExistence type="predicted"/>